<evidence type="ECO:0000313" key="2">
    <source>
        <dbReference type="Proteomes" id="UP000241890"/>
    </source>
</evidence>
<keyword evidence="2" id="KW-1185">Reference proteome</keyword>
<dbReference type="Proteomes" id="UP000241890">
    <property type="component" value="Unassembled WGS sequence"/>
</dbReference>
<name>A0A2R5GDK8_9STRA</name>
<evidence type="ECO:0000313" key="1">
    <source>
        <dbReference type="EMBL" id="GBG26723.1"/>
    </source>
</evidence>
<comment type="caution">
    <text evidence="1">The sequence shown here is derived from an EMBL/GenBank/DDBJ whole genome shotgun (WGS) entry which is preliminary data.</text>
</comment>
<organism evidence="1 2">
    <name type="scientific">Hondaea fermentalgiana</name>
    <dbReference type="NCBI Taxonomy" id="2315210"/>
    <lineage>
        <taxon>Eukaryota</taxon>
        <taxon>Sar</taxon>
        <taxon>Stramenopiles</taxon>
        <taxon>Bigyra</taxon>
        <taxon>Labyrinthulomycetes</taxon>
        <taxon>Thraustochytrida</taxon>
        <taxon>Thraustochytriidae</taxon>
        <taxon>Hondaea</taxon>
    </lineage>
</organism>
<protein>
    <submittedName>
        <fullName evidence="1">Uncharacterized protein</fullName>
    </submittedName>
</protein>
<dbReference type="AlphaFoldDB" id="A0A2R5GDK8"/>
<dbReference type="InParanoid" id="A0A2R5GDK8"/>
<gene>
    <name evidence="1" type="ORF">FCC1311_029442</name>
</gene>
<accession>A0A2R5GDK8</accession>
<reference evidence="1 2" key="1">
    <citation type="submission" date="2017-12" db="EMBL/GenBank/DDBJ databases">
        <title>Sequencing, de novo assembly and annotation of complete genome of a new Thraustochytrid species, strain FCC1311.</title>
        <authorList>
            <person name="Sedici K."/>
            <person name="Godart F."/>
            <person name="Aiese Cigliano R."/>
            <person name="Sanseverino W."/>
            <person name="Barakat M."/>
            <person name="Ortet P."/>
            <person name="Marechal E."/>
            <person name="Cagnac O."/>
            <person name="Amato A."/>
        </authorList>
    </citation>
    <scope>NUCLEOTIDE SEQUENCE [LARGE SCALE GENOMIC DNA]</scope>
</reference>
<sequence>MGNQALSLGADETRVTTLLALGAGHPVSCLYKEPDTGLLVVGSADGASRLLFPSYKPATSTAQRNHGADLEASVAQAAETEEFRSLVLRPRANEAVRSAYIDVQDGLLFLAIGDACVQVFNLRKLRPQDPDQPEQGLHHEMYAYGRMHTFGACVNAYILHHERHFLLALRRSVSIYELRFPRAQRLGHDGSKMTVHDEQQTSNRHKNRLTEVLDPAQAGTAEDEMLQVEQDDIDVTVSLNCLPCSFDGRHAVFLKTDKYGEFTIEVRDWSDDTRSVVRAIVVKRRPLDVILPESIQVCGDILLAVLNLRTIVAWSVATGQELFRAQSGDGDLIATRLLCRGFVAEGSNGAPLVISMSRAGALTLWSGAQPLQAMRLPSQVARFRLSGPYFLEPEISKEATGFTLRSLVYNDDTGVHMLTL</sequence>
<dbReference type="EMBL" id="BEYU01000022">
    <property type="protein sequence ID" value="GBG26723.1"/>
    <property type="molecule type" value="Genomic_DNA"/>
</dbReference>
<dbReference type="SUPFAM" id="SSF101908">
    <property type="entry name" value="Putative isomerase YbhE"/>
    <property type="match status" value="1"/>
</dbReference>
<proteinExistence type="predicted"/>